<evidence type="ECO:0000313" key="1">
    <source>
        <dbReference type="EMBL" id="SFU93674.1"/>
    </source>
</evidence>
<proteinExistence type="predicted"/>
<protein>
    <submittedName>
        <fullName evidence="1">Protein of unknwon function</fullName>
    </submittedName>
</protein>
<organism evidence="1 2">
    <name type="scientific">Xenorhabdus koppenhoeferi</name>
    <dbReference type="NCBI Taxonomy" id="351659"/>
    <lineage>
        <taxon>Bacteria</taxon>
        <taxon>Pseudomonadati</taxon>
        <taxon>Pseudomonadota</taxon>
        <taxon>Gammaproteobacteria</taxon>
        <taxon>Enterobacterales</taxon>
        <taxon>Morganellaceae</taxon>
        <taxon>Xenorhabdus</taxon>
    </lineage>
</organism>
<accession>A0A1I7K8A9</accession>
<keyword evidence="2" id="KW-1185">Reference proteome</keyword>
<dbReference type="STRING" id="351659.SAMN05421784_14917"/>
<reference evidence="2" key="1">
    <citation type="submission" date="2016-10" db="EMBL/GenBank/DDBJ databases">
        <authorList>
            <person name="Varghese N."/>
            <person name="Submissions S."/>
        </authorList>
    </citation>
    <scope>NUCLEOTIDE SEQUENCE [LARGE SCALE GENOMIC DNA]</scope>
    <source>
        <strain evidence="2">DSM 18168</strain>
    </source>
</reference>
<dbReference type="Pfam" id="PF11753">
    <property type="entry name" value="DUF3310"/>
    <property type="match status" value="1"/>
</dbReference>
<name>A0A1I7K8A9_9GAMM</name>
<evidence type="ECO:0000313" key="2">
    <source>
        <dbReference type="Proteomes" id="UP000242496"/>
    </source>
</evidence>
<gene>
    <name evidence="1" type="ORF">SAMN05421784_14917</name>
</gene>
<sequence>MTDNVNHPTHYASGGIECIDAMKSSMTDEAFKGYLKGNVQKYLWRYEKKASPVEDLKKARWYLDKLIKEVEPIK</sequence>
<dbReference type="AlphaFoldDB" id="A0A1I7K8A9"/>
<dbReference type="RefSeq" id="WP_218153282.1">
    <property type="nucleotide sequence ID" value="NZ_CAWRBG010000025.1"/>
</dbReference>
<dbReference type="EMBL" id="FPBJ01000049">
    <property type="protein sequence ID" value="SFU93674.1"/>
    <property type="molecule type" value="Genomic_DNA"/>
</dbReference>
<dbReference type="InterPro" id="IPR021739">
    <property type="entry name" value="SaV-like"/>
</dbReference>
<dbReference type="Proteomes" id="UP000242496">
    <property type="component" value="Unassembled WGS sequence"/>
</dbReference>